<dbReference type="eggNOG" id="ENOG502S7RW">
    <property type="taxonomic scope" value="Eukaryota"/>
</dbReference>
<feature type="region of interest" description="Disordered" evidence="1">
    <location>
        <begin position="111"/>
        <end position="143"/>
    </location>
</feature>
<feature type="region of interest" description="Disordered" evidence="1">
    <location>
        <begin position="39"/>
        <end position="80"/>
    </location>
</feature>
<dbReference type="AlphaFoldDB" id="W2RV98"/>
<reference evidence="2 3" key="1">
    <citation type="submission" date="2013-03" db="EMBL/GenBank/DDBJ databases">
        <title>The Genome Sequence of Phialophora europaea CBS 101466.</title>
        <authorList>
            <consortium name="The Broad Institute Genomics Platform"/>
            <person name="Cuomo C."/>
            <person name="de Hoog S."/>
            <person name="Gorbushina A."/>
            <person name="Walker B."/>
            <person name="Young S.K."/>
            <person name="Zeng Q."/>
            <person name="Gargeya S."/>
            <person name="Fitzgerald M."/>
            <person name="Haas B."/>
            <person name="Abouelleil A."/>
            <person name="Allen A.W."/>
            <person name="Alvarado L."/>
            <person name="Arachchi H.M."/>
            <person name="Berlin A.M."/>
            <person name="Chapman S.B."/>
            <person name="Gainer-Dewar J."/>
            <person name="Goldberg J."/>
            <person name="Griggs A."/>
            <person name="Gujja S."/>
            <person name="Hansen M."/>
            <person name="Howarth C."/>
            <person name="Imamovic A."/>
            <person name="Ireland A."/>
            <person name="Larimer J."/>
            <person name="McCowan C."/>
            <person name="Murphy C."/>
            <person name="Pearson M."/>
            <person name="Poon T.W."/>
            <person name="Priest M."/>
            <person name="Roberts A."/>
            <person name="Saif S."/>
            <person name="Shea T."/>
            <person name="Sisk P."/>
            <person name="Sykes S."/>
            <person name="Wortman J."/>
            <person name="Nusbaum C."/>
            <person name="Birren B."/>
        </authorList>
    </citation>
    <scope>NUCLEOTIDE SEQUENCE [LARGE SCALE GENOMIC DNA]</scope>
    <source>
        <strain evidence="2 3">CBS 101466</strain>
    </source>
</reference>
<organism evidence="2 3">
    <name type="scientific">Cyphellophora europaea (strain CBS 101466)</name>
    <name type="common">Phialophora europaea</name>
    <dbReference type="NCBI Taxonomy" id="1220924"/>
    <lineage>
        <taxon>Eukaryota</taxon>
        <taxon>Fungi</taxon>
        <taxon>Dikarya</taxon>
        <taxon>Ascomycota</taxon>
        <taxon>Pezizomycotina</taxon>
        <taxon>Eurotiomycetes</taxon>
        <taxon>Chaetothyriomycetidae</taxon>
        <taxon>Chaetothyriales</taxon>
        <taxon>Cyphellophoraceae</taxon>
        <taxon>Cyphellophora</taxon>
    </lineage>
</organism>
<feature type="compositionally biased region" description="Basic and acidic residues" evidence="1">
    <location>
        <begin position="120"/>
        <end position="132"/>
    </location>
</feature>
<name>W2RV98_CYPE1</name>
<sequence>MASLDKQSSIDATLRSLSDRPNVESTLILSRKDGSIIKTTGFTSAEKRRRAQSTAAYQAAESPAQVKDADAGNEEAIAEQEKFSPAEELAASIFQFMKAAGTLGTTLTAVSAGQDGEDSNTLRRPESGRAPDTDGTTEESEARRIDSQVQLLRLRVKHREIIIFPDPHYLCCVVQRIGKQAGSDHR</sequence>
<dbReference type="GeneID" id="19971973"/>
<dbReference type="STRING" id="1220924.W2RV98"/>
<keyword evidence="3" id="KW-1185">Reference proteome</keyword>
<gene>
    <name evidence="2" type="ORF">HMPREF1541_04634</name>
</gene>
<dbReference type="OrthoDB" id="9985637at2759"/>
<accession>W2RV98</accession>
<protein>
    <recommendedName>
        <fullName evidence="4">Roadblock/LAMTOR2 domain-containing protein</fullName>
    </recommendedName>
</protein>
<evidence type="ECO:0008006" key="4">
    <source>
        <dbReference type="Google" id="ProtNLM"/>
    </source>
</evidence>
<dbReference type="InParanoid" id="W2RV98"/>
<evidence type="ECO:0000256" key="1">
    <source>
        <dbReference type="SAM" id="MobiDB-lite"/>
    </source>
</evidence>
<dbReference type="HOGENOM" id="CLU_1282965_0_0_1"/>
<dbReference type="Proteomes" id="UP000030752">
    <property type="component" value="Unassembled WGS sequence"/>
</dbReference>
<proteinExistence type="predicted"/>
<dbReference type="RefSeq" id="XP_008717200.1">
    <property type="nucleotide sequence ID" value="XM_008718978.1"/>
</dbReference>
<evidence type="ECO:0000313" key="2">
    <source>
        <dbReference type="EMBL" id="ETN40357.1"/>
    </source>
</evidence>
<dbReference type="EMBL" id="KB822720">
    <property type="protein sequence ID" value="ETN40357.1"/>
    <property type="molecule type" value="Genomic_DNA"/>
</dbReference>
<dbReference type="VEuPathDB" id="FungiDB:HMPREF1541_04634"/>
<dbReference type="PANTHER" id="PTHR10779">
    <property type="entry name" value="DYNEIN LIGHT CHAIN ROADBLOCK"/>
    <property type="match status" value="1"/>
</dbReference>
<evidence type="ECO:0000313" key="3">
    <source>
        <dbReference type="Proteomes" id="UP000030752"/>
    </source>
</evidence>
<dbReference type="Gene3D" id="3.30.450.30">
    <property type="entry name" value="Dynein light chain 2a, cytoplasmic"/>
    <property type="match status" value="1"/>
</dbReference>
<dbReference type="SUPFAM" id="SSF103196">
    <property type="entry name" value="Roadblock/LC7 domain"/>
    <property type="match status" value="1"/>
</dbReference>